<dbReference type="PANTHER" id="PTHR18929:SF240">
    <property type="entry name" value="PROTEIN DISULFIDE-ISOMERASE"/>
    <property type="match status" value="1"/>
</dbReference>
<feature type="region of interest" description="Disordered" evidence="2">
    <location>
        <begin position="421"/>
        <end position="469"/>
    </location>
</feature>
<keyword evidence="6" id="KW-1185">Reference proteome</keyword>
<evidence type="ECO:0000313" key="5">
    <source>
        <dbReference type="EMBL" id="RVD91123.1"/>
    </source>
</evidence>
<protein>
    <submittedName>
        <fullName evidence="5">Disulfide isomerase</fullName>
    </submittedName>
</protein>
<dbReference type="SUPFAM" id="SSF52833">
    <property type="entry name" value="Thioredoxin-like"/>
    <property type="match status" value="1"/>
</dbReference>
<dbReference type="Pfam" id="PF13848">
    <property type="entry name" value="Thioredoxin_6"/>
    <property type="match status" value="1"/>
</dbReference>
<dbReference type="Pfam" id="PF00085">
    <property type="entry name" value="Thioredoxin"/>
    <property type="match status" value="1"/>
</dbReference>
<comment type="caution">
    <text evidence="5">The sequence shown here is derived from an EMBL/GenBank/DDBJ whole genome shotgun (WGS) entry which is preliminary data.</text>
</comment>
<dbReference type="Gene3D" id="3.40.30.10">
    <property type="entry name" value="Glutaredoxin"/>
    <property type="match status" value="2"/>
</dbReference>
<dbReference type="PROSITE" id="PS51352">
    <property type="entry name" value="THIOREDOXIN_2"/>
    <property type="match status" value="1"/>
</dbReference>
<feature type="compositionally biased region" description="Acidic residues" evidence="2">
    <location>
        <begin position="449"/>
        <end position="462"/>
    </location>
</feature>
<dbReference type="GO" id="GO:0005783">
    <property type="term" value="C:endoplasmic reticulum"/>
    <property type="evidence" value="ECO:0007669"/>
    <property type="project" value="TreeGrafter"/>
</dbReference>
<evidence type="ECO:0000256" key="3">
    <source>
        <dbReference type="SAM" id="SignalP"/>
    </source>
</evidence>
<dbReference type="GO" id="GO:0003756">
    <property type="term" value="F:protein disulfide isomerase activity"/>
    <property type="evidence" value="ECO:0007669"/>
    <property type="project" value="TreeGrafter"/>
</dbReference>
<gene>
    <name evidence="5" type="ORF">TUBRATIS_24310</name>
</gene>
<feature type="domain" description="Thioredoxin" evidence="4">
    <location>
        <begin position="274"/>
        <end position="404"/>
    </location>
</feature>
<dbReference type="EMBL" id="RCSS01000637">
    <property type="protein sequence ID" value="RVD91123.1"/>
    <property type="molecule type" value="Genomic_DNA"/>
</dbReference>
<reference evidence="5 6" key="1">
    <citation type="submission" date="2018-10" db="EMBL/GenBank/DDBJ databases">
        <title>Draft genome sequence of the microsporidian Tubulinosema ratisbonensis.</title>
        <authorList>
            <person name="Polonais V."/>
            <person name="Peyretaillade E."/>
            <person name="Niehus S."/>
            <person name="Wawrzyniak I."/>
            <person name="Franchet A."/>
            <person name="Gaspin C."/>
            <person name="Reichstadt M."/>
            <person name="Belser C."/>
            <person name="Labadie K."/>
            <person name="Delbac F."/>
            <person name="Ferrandon D."/>
        </authorList>
    </citation>
    <scope>NUCLEOTIDE SEQUENCE [LARGE SCALE GENOMIC DNA]</scope>
    <source>
        <strain evidence="5 6">Franzen</strain>
    </source>
</reference>
<keyword evidence="3" id="KW-0732">Signal</keyword>
<dbReference type="GO" id="GO:0006457">
    <property type="term" value="P:protein folding"/>
    <property type="evidence" value="ECO:0007669"/>
    <property type="project" value="TreeGrafter"/>
</dbReference>
<dbReference type="InterPro" id="IPR036249">
    <property type="entry name" value="Thioredoxin-like_sf"/>
</dbReference>
<dbReference type="Proteomes" id="UP000282876">
    <property type="component" value="Unassembled WGS sequence"/>
</dbReference>
<dbReference type="PANTHER" id="PTHR18929">
    <property type="entry name" value="PROTEIN DISULFIDE ISOMERASE"/>
    <property type="match status" value="1"/>
</dbReference>
<feature type="signal peptide" evidence="3">
    <location>
        <begin position="1"/>
        <end position="21"/>
    </location>
</feature>
<evidence type="ECO:0000256" key="2">
    <source>
        <dbReference type="SAM" id="MobiDB-lite"/>
    </source>
</evidence>
<proteinExistence type="inferred from homology"/>
<evidence type="ECO:0000313" key="6">
    <source>
        <dbReference type="Proteomes" id="UP000282876"/>
    </source>
</evidence>
<dbReference type="GO" id="GO:0034976">
    <property type="term" value="P:response to endoplasmic reticulum stress"/>
    <property type="evidence" value="ECO:0007669"/>
    <property type="project" value="TreeGrafter"/>
</dbReference>
<dbReference type="OrthoDB" id="427280at2759"/>
<evidence type="ECO:0000259" key="4">
    <source>
        <dbReference type="PROSITE" id="PS51352"/>
    </source>
</evidence>
<name>A0A437AIX1_9MICR</name>
<feature type="compositionally biased region" description="Basic and acidic residues" evidence="2">
    <location>
        <begin position="421"/>
        <end position="438"/>
    </location>
</feature>
<dbReference type="STRING" id="291195.A0A437AIX1"/>
<evidence type="ECO:0000256" key="1">
    <source>
        <dbReference type="ARBA" id="ARBA00006347"/>
    </source>
</evidence>
<keyword evidence="5" id="KW-0413">Isomerase</keyword>
<accession>A0A437AIX1</accession>
<organism evidence="5 6">
    <name type="scientific">Tubulinosema ratisbonensis</name>
    <dbReference type="NCBI Taxonomy" id="291195"/>
    <lineage>
        <taxon>Eukaryota</taxon>
        <taxon>Fungi</taxon>
        <taxon>Fungi incertae sedis</taxon>
        <taxon>Microsporidia</taxon>
        <taxon>Tubulinosematoidea</taxon>
        <taxon>Tubulinosematidae</taxon>
        <taxon>Tubulinosema</taxon>
    </lineage>
</organism>
<feature type="chain" id="PRO_5019142681" evidence="3">
    <location>
        <begin position="22"/>
        <end position="469"/>
    </location>
</feature>
<dbReference type="InterPro" id="IPR013766">
    <property type="entry name" value="Thioredoxin_domain"/>
</dbReference>
<dbReference type="VEuPathDB" id="MicrosporidiaDB:TUBRATIS_24310"/>
<comment type="similarity">
    <text evidence="1">Belongs to the protein disulfide isomerase family.</text>
</comment>
<dbReference type="AlphaFoldDB" id="A0A437AIX1"/>
<sequence length="469" mass="55077">MNLLFLLPFILTDLAENATKASRLEEIKSLLPNAIFHEDVDSTIHLSHEGREMEFDEKDIDSVQKALEFLKIYDAPKINHSSYQNLLEIEKETEEDLYKNGRLSFLIVFVDKNSFSKLNEIKGIKVFLSTDKKLAEELNTPFPGIFGFNHEDRVIYQLKVKENFEKASFTVRKPLFDIITNQNARLYESAELITLYLLCKEEEYFNFKKEFFPLVHSLRNEVQFCLMKYTPMINSKSFGILEEDLPAVIAVKETKKYSGKKITKESLKKFINDLSENKLQEYFMSQEENLNNDELPVKRITYLNHEKYVKDINKDKLIVFEAPWCRFCQILKPSFNKLGEFLSSSDKVLLGTYDMTENEPLKDFVVKGYPTLFLVKGNTNEIKLYESKERDILSLAQFIKDEGYFKVDIIDKVKEYLESLPKEEKKEEKKEEESKEMTDAEISEMLNEMSEEEFNESVEEPELEVREEL</sequence>